<dbReference type="EMBL" id="JBJUVG010000004">
    <property type="protein sequence ID" value="MFM9413628.1"/>
    <property type="molecule type" value="Genomic_DNA"/>
</dbReference>
<keyword evidence="1 2" id="KW-0436">Ligase</keyword>
<dbReference type="InterPro" id="IPR030855">
    <property type="entry name" value="Bifunct_BirA"/>
</dbReference>
<keyword evidence="2" id="KW-0092">Biotin</keyword>
<dbReference type="NCBIfam" id="TIGR00121">
    <property type="entry name" value="birA_ligase"/>
    <property type="match status" value="1"/>
</dbReference>
<comment type="caution">
    <text evidence="4">The sequence shown here is derived from an EMBL/GenBank/DDBJ whole genome shotgun (WGS) entry which is preliminary data.</text>
</comment>
<comment type="similarity">
    <text evidence="2">Belongs to the biotin--protein ligase family.</text>
</comment>
<dbReference type="CDD" id="cd16442">
    <property type="entry name" value="BPL"/>
    <property type="match status" value="1"/>
</dbReference>
<accession>A0ABW9GZT2</accession>
<feature type="binding site" evidence="2">
    <location>
        <position position="184"/>
    </location>
    <ligand>
        <name>biotin</name>
        <dbReference type="ChEBI" id="CHEBI:57586"/>
    </ligand>
</feature>
<keyword evidence="2" id="KW-0805">Transcription regulation</keyword>
<evidence type="ECO:0000259" key="3">
    <source>
        <dbReference type="PROSITE" id="PS51733"/>
    </source>
</evidence>
<proteinExistence type="inferred from homology"/>
<keyword evidence="2" id="KW-0804">Transcription</keyword>
<protein>
    <recommendedName>
        <fullName evidence="2">Bifunctional ligase/repressor BirA</fullName>
    </recommendedName>
    <alternativeName>
        <fullName evidence="2">Biotin--[acetyl-CoA-carboxylase] ligase</fullName>
        <ecNumber evidence="2">6.3.4.15</ecNumber>
    </alternativeName>
    <alternativeName>
        <fullName evidence="2">Biotin--protein ligase</fullName>
    </alternativeName>
    <alternativeName>
        <fullName evidence="2">Biotin-[acetyl-CoA carboxylase] synthetase</fullName>
    </alternativeName>
</protein>
<keyword evidence="2" id="KW-0547">Nucleotide-binding</keyword>
<evidence type="ECO:0000313" key="5">
    <source>
        <dbReference type="Proteomes" id="UP001631949"/>
    </source>
</evidence>
<dbReference type="PANTHER" id="PTHR12835:SF5">
    <property type="entry name" value="BIOTIN--PROTEIN LIGASE"/>
    <property type="match status" value="1"/>
</dbReference>
<dbReference type="InterPro" id="IPR045864">
    <property type="entry name" value="aa-tRNA-synth_II/BPL/LPL"/>
</dbReference>
<name>A0ABW9GZT2_9FIRM</name>
<dbReference type="PROSITE" id="PS51733">
    <property type="entry name" value="BPL_LPL_CATALYTIC"/>
    <property type="match status" value="1"/>
</dbReference>
<keyword evidence="2" id="KW-0238">DNA-binding</keyword>
<dbReference type="InterPro" id="IPR036388">
    <property type="entry name" value="WH-like_DNA-bd_sf"/>
</dbReference>
<dbReference type="Pfam" id="PF03099">
    <property type="entry name" value="BPL_LplA_LipB"/>
    <property type="match status" value="1"/>
</dbReference>
<evidence type="ECO:0000313" key="4">
    <source>
        <dbReference type="EMBL" id="MFM9413628.1"/>
    </source>
</evidence>
<organism evidence="4 5">
    <name type="scientific">Peptococcus simiae</name>
    <dbReference type="NCBI Taxonomy" id="1643805"/>
    <lineage>
        <taxon>Bacteria</taxon>
        <taxon>Bacillati</taxon>
        <taxon>Bacillota</taxon>
        <taxon>Clostridia</taxon>
        <taxon>Eubacteriales</taxon>
        <taxon>Peptococcaceae</taxon>
        <taxon>Peptococcus</taxon>
    </lineage>
</organism>
<dbReference type="Proteomes" id="UP001631949">
    <property type="component" value="Unassembled WGS sequence"/>
</dbReference>
<dbReference type="GO" id="GO:0004077">
    <property type="term" value="F:biotin--[biotin carboxyl-carrier protein] ligase activity"/>
    <property type="evidence" value="ECO:0007669"/>
    <property type="project" value="UniProtKB-EC"/>
</dbReference>
<feature type="domain" description="BPL/LPL catalytic" evidence="3">
    <location>
        <begin position="66"/>
        <end position="256"/>
    </location>
</feature>
<dbReference type="HAMAP" id="MF_00978">
    <property type="entry name" value="Bifunct_BirA"/>
    <property type="match status" value="1"/>
</dbReference>
<dbReference type="RefSeq" id="WP_408977244.1">
    <property type="nucleotide sequence ID" value="NZ_JBJUVG010000004.1"/>
</dbReference>
<keyword evidence="2" id="KW-0067">ATP-binding</keyword>
<dbReference type="SUPFAM" id="SSF46785">
    <property type="entry name" value="Winged helix' DNA-binding domain"/>
    <property type="match status" value="1"/>
</dbReference>
<dbReference type="Gene3D" id="1.10.10.10">
    <property type="entry name" value="Winged helix-like DNA-binding domain superfamily/Winged helix DNA-binding domain"/>
    <property type="match status" value="1"/>
</dbReference>
<reference evidence="4 5" key="1">
    <citation type="journal article" date="2016" name="Int. J. Syst. Evol. Microbiol.">
        <title>Peptococcus simiae sp. nov., isolated from rhesus macaque faeces and emended description of the genus Peptococcus.</title>
        <authorList>
            <person name="Shkoporov A.N."/>
            <person name="Efimov B.A."/>
            <person name="Kondova I."/>
            <person name="Ouwerling B."/>
            <person name="Chaplin A.V."/>
            <person name="Shcherbakova V.A."/>
            <person name="Langermans J.A.M."/>
        </authorList>
    </citation>
    <scope>NUCLEOTIDE SEQUENCE [LARGE SCALE GENOMIC DNA]</scope>
    <source>
        <strain evidence="4 5">M108</strain>
    </source>
</reference>
<feature type="binding site" evidence="2">
    <location>
        <position position="113"/>
    </location>
    <ligand>
        <name>biotin</name>
        <dbReference type="ChEBI" id="CHEBI:57586"/>
    </ligand>
</feature>
<dbReference type="Pfam" id="PF08279">
    <property type="entry name" value="HTH_11"/>
    <property type="match status" value="1"/>
</dbReference>
<evidence type="ECO:0000256" key="1">
    <source>
        <dbReference type="ARBA" id="ARBA00022598"/>
    </source>
</evidence>
<sequence>MKGGLLQVFVENPEKWFSGAELAAEMGVSRSAVWKQIEGLRAQGIAIEAAPRKGYRLSTEANLLNAAAIQAALGEDSPFHLLYQPTIDSTNKRAAELAGEGAPEWTTVVADSQSAGSGRRGRHFYSPAGVGIYMTVILRPKVAAEEATLLTMAAALAVAETAEAFSGEEMGIKWVNDIYRGQAKVAGILTEAALSLEEKSLRWAVVGMGLNVYPHSNEAGQVYGSLFDRPQEDSLLRAKMAAAILERLYGYAQVLLDRPYLEGYRDRLFFLNKPADLVTLRDRRTVIPRDVDEMGHLIIENETGGRETISTGEISLRPHELGE</sequence>
<gene>
    <name evidence="2" type="primary">birA</name>
    <name evidence="4" type="ORF">ACKQTC_04530</name>
</gene>
<comment type="catalytic activity">
    <reaction evidence="2">
        <text>biotin + L-lysyl-[protein] + ATP = N(6)-biotinyl-L-lysyl-[protein] + AMP + diphosphate + H(+)</text>
        <dbReference type="Rhea" id="RHEA:11756"/>
        <dbReference type="Rhea" id="RHEA-COMP:9752"/>
        <dbReference type="Rhea" id="RHEA-COMP:10505"/>
        <dbReference type="ChEBI" id="CHEBI:15378"/>
        <dbReference type="ChEBI" id="CHEBI:29969"/>
        <dbReference type="ChEBI" id="CHEBI:30616"/>
        <dbReference type="ChEBI" id="CHEBI:33019"/>
        <dbReference type="ChEBI" id="CHEBI:57586"/>
        <dbReference type="ChEBI" id="CHEBI:83144"/>
        <dbReference type="ChEBI" id="CHEBI:456215"/>
        <dbReference type="EC" id="6.3.4.15"/>
    </reaction>
</comment>
<dbReference type="SUPFAM" id="SSF55681">
    <property type="entry name" value="Class II aaRS and biotin synthetases"/>
    <property type="match status" value="1"/>
</dbReference>
<dbReference type="PANTHER" id="PTHR12835">
    <property type="entry name" value="BIOTIN PROTEIN LIGASE"/>
    <property type="match status" value="1"/>
</dbReference>
<feature type="binding site" evidence="2">
    <location>
        <begin position="89"/>
        <end position="91"/>
    </location>
    <ligand>
        <name>biotin</name>
        <dbReference type="ChEBI" id="CHEBI:57586"/>
    </ligand>
</feature>
<dbReference type="InterPro" id="IPR004408">
    <property type="entry name" value="Biotin_CoA_COase_ligase"/>
</dbReference>
<keyword evidence="5" id="KW-1185">Reference proteome</keyword>
<dbReference type="InterPro" id="IPR004143">
    <property type="entry name" value="BPL_LPL_catalytic"/>
</dbReference>
<comment type="function">
    <text evidence="2">Acts both as a biotin--[acetyl-CoA-carboxylase] ligase and a repressor.</text>
</comment>
<evidence type="ECO:0000256" key="2">
    <source>
        <dbReference type="HAMAP-Rule" id="MF_00978"/>
    </source>
</evidence>
<comment type="caution">
    <text evidence="2">Lacks conserved residue(s) required for the propagation of feature annotation.</text>
</comment>
<dbReference type="EC" id="6.3.4.15" evidence="2"/>
<feature type="DNA-binding region" description="H-T-H motif" evidence="2">
    <location>
        <begin position="19"/>
        <end position="38"/>
    </location>
</feature>
<dbReference type="Gene3D" id="3.30.930.10">
    <property type="entry name" value="Bira Bifunctional Protein, Domain 2"/>
    <property type="match status" value="1"/>
</dbReference>
<dbReference type="Gene3D" id="2.30.30.100">
    <property type="match status" value="1"/>
</dbReference>
<dbReference type="InterPro" id="IPR013196">
    <property type="entry name" value="HTH_11"/>
</dbReference>
<dbReference type="InterPro" id="IPR036390">
    <property type="entry name" value="WH_DNA-bd_sf"/>
</dbReference>
<keyword evidence="2" id="KW-0678">Repressor</keyword>